<protein>
    <recommendedName>
        <fullName evidence="2">Dynamin-type G domain-containing protein</fullName>
    </recommendedName>
</protein>
<dbReference type="InterPro" id="IPR051943">
    <property type="entry name" value="TRAFAC_Dynamin-like_GTPase"/>
</dbReference>
<dbReference type="PROSITE" id="PS51718">
    <property type="entry name" value="G_DYNAMIN_2"/>
    <property type="match status" value="1"/>
</dbReference>
<reference evidence="3" key="1">
    <citation type="submission" date="2021-01" db="EMBL/GenBank/DDBJ databases">
        <authorList>
            <person name="Corre E."/>
            <person name="Pelletier E."/>
            <person name="Niang G."/>
            <person name="Scheremetjew M."/>
            <person name="Finn R."/>
            <person name="Kale V."/>
            <person name="Holt S."/>
            <person name="Cochrane G."/>
            <person name="Meng A."/>
            <person name="Brown T."/>
            <person name="Cohen L."/>
        </authorList>
    </citation>
    <scope>NUCLEOTIDE SEQUENCE</scope>
    <source>
        <strain evidence="3">CCMP1594</strain>
    </source>
</reference>
<dbReference type="PANTHER" id="PTHR43681">
    <property type="entry name" value="TRANSMEMBRANE GTPASE FZO"/>
    <property type="match status" value="1"/>
</dbReference>
<name>A0A7S4LLL2_9EUGL</name>
<dbReference type="AlphaFoldDB" id="A0A7S4LLL2"/>
<dbReference type="GO" id="GO:0005525">
    <property type="term" value="F:GTP binding"/>
    <property type="evidence" value="ECO:0007669"/>
    <property type="project" value="InterPro"/>
</dbReference>
<dbReference type="Pfam" id="PF18150">
    <property type="entry name" value="DUF5600"/>
    <property type="match status" value="1"/>
</dbReference>
<dbReference type="InterPro" id="IPR040990">
    <property type="entry name" value="DUF5600"/>
</dbReference>
<dbReference type="InterPro" id="IPR027417">
    <property type="entry name" value="P-loop_NTPase"/>
</dbReference>
<dbReference type="Gene3D" id="3.40.50.300">
    <property type="entry name" value="P-loop containing nucleotide triphosphate hydrolases"/>
    <property type="match status" value="1"/>
</dbReference>
<dbReference type="GO" id="GO:0010008">
    <property type="term" value="C:endosome membrane"/>
    <property type="evidence" value="ECO:0007669"/>
    <property type="project" value="UniProtKB-SubCell"/>
</dbReference>
<dbReference type="PANTHER" id="PTHR43681:SF1">
    <property type="entry name" value="SARCALUMENIN"/>
    <property type="match status" value="1"/>
</dbReference>
<dbReference type="CDD" id="cd09913">
    <property type="entry name" value="EHD"/>
    <property type="match status" value="1"/>
</dbReference>
<gene>
    <name evidence="3" type="ORF">EGYM00163_LOCUS48884</name>
</gene>
<comment type="subcellular location">
    <subcellularLocation>
        <location evidence="1">Endosome membrane</location>
        <topology evidence="1">Peripheral membrane protein</topology>
    </subcellularLocation>
</comment>
<evidence type="ECO:0000313" key="3">
    <source>
        <dbReference type="EMBL" id="CAE0837512.1"/>
    </source>
</evidence>
<dbReference type="SUPFAM" id="SSF52540">
    <property type="entry name" value="P-loop containing nucleoside triphosphate hydrolases"/>
    <property type="match status" value="1"/>
</dbReference>
<dbReference type="EMBL" id="HBJA01142009">
    <property type="protein sequence ID" value="CAE0837512.1"/>
    <property type="molecule type" value="Transcribed_RNA"/>
</dbReference>
<proteinExistence type="predicted"/>
<evidence type="ECO:0000259" key="2">
    <source>
        <dbReference type="PROSITE" id="PS51718"/>
    </source>
</evidence>
<dbReference type="Pfam" id="PF00350">
    <property type="entry name" value="Dynamin_N"/>
    <property type="match status" value="1"/>
</dbReference>
<dbReference type="InterPro" id="IPR045063">
    <property type="entry name" value="Dynamin_N"/>
</dbReference>
<dbReference type="Gene3D" id="1.10.268.20">
    <property type="match status" value="1"/>
</dbReference>
<organism evidence="3">
    <name type="scientific">Eutreptiella gymnastica</name>
    <dbReference type="NCBI Taxonomy" id="73025"/>
    <lineage>
        <taxon>Eukaryota</taxon>
        <taxon>Discoba</taxon>
        <taxon>Euglenozoa</taxon>
        <taxon>Euglenida</taxon>
        <taxon>Spirocuta</taxon>
        <taxon>Euglenophyceae</taxon>
        <taxon>Eutreptiales</taxon>
        <taxon>Eutreptiaceae</taxon>
        <taxon>Eutreptiella</taxon>
    </lineage>
</organism>
<accession>A0A7S4LLL2</accession>
<sequence>MYDNSVKLLEDQYLYDQFRPSYFQDALTCTTPLVLFIGPFSAGKTTFINYLLGGDYLFTGPEPTTSRFTCVCYGNEVQQISGHILSSSSDMPFRGLQRFGHEFLEGFSGFQCPADVLKSITLVDTPGVLETADVHSRSYDYIEAMRWFVEHADLVFVLFDPSKLDAGAELRSLFTSALKGAESRVRIVLNKADSVGHHELMKVHGALFWNLSNLITTSEPPRVYVSSFWSKAYKPDTNHLLFETEKQALLYDMLYAVPLEALDRKVANLLRRAQMALIHACVLGTARMKLPAFFGKTKGKVKAIENLSQIYQEIQGKYKLPVVNFPAESEYKNFLAAHDLYDFPKLDQLEKKSGLIRKVQDLIGVQIPGLLRSISHNTIADPRQNRILLTMLERQEKQAAQNATHVKTDQHKNFLFAQAVAHMGKGSANPSLGGEPETTTA</sequence>
<evidence type="ECO:0000256" key="1">
    <source>
        <dbReference type="ARBA" id="ARBA00004481"/>
    </source>
</evidence>
<feature type="domain" description="Dynamin-type G" evidence="2">
    <location>
        <begin position="28"/>
        <end position="258"/>
    </location>
</feature>
<dbReference type="InterPro" id="IPR030381">
    <property type="entry name" value="G_DYNAMIN_dom"/>
</dbReference>